<dbReference type="EMBL" id="DS995707">
    <property type="protein sequence ID" value="EEQ34365.1"/>
    <property type="molecule type" value="Genomic_DNA"/>
</dbReference>
<dbReference type="GO" id="GO:0044550">
    <property type="term" value="P:secondary metabolite biosynthetic process"/>
    <property type="evidence" value="ECO:0007669"/>
    <property type="project" value="TreeGrafter"/>
</dbReference>
<evidence type="ECO:0000256" key="1">
    <source>
        <dbReference type="ARBA" id="ARBA00022450"/>
    </source>
</evidence>
<dbReference type="Gene3D" id="2.30.38.10">
    <property type="entry name" value="Luciferase, Domain 3"/>
    <property type="match status" value="1"/>
</dbReference>
<keyword evidence="3" id="KW-0436">Ligase</keyword>
<dbReference type="PANTHER" id="PTHR45527">
    <property type="entry name" value="NONRIBOSOMAL PEPTIDE SYNTHETASE"/>
    <property type="match status" value="1"/>
</dbReference>
<dbReference type="PROSITE" id="PS50075">
    <property type="entry name" value="CARRIER"/>
    <property type="match status" value="1"/>
</dbReference>
<dbReference type="InterPro" id="IPR009081">
    <property type="entry name" value="PP-bd_ACP"/>
</dbReference>
<dbReference type="InterPro" id="IPR000873">
    <property type="entry name" value="AMP-dep_synth/lig_dom"/>
</dbReference>
<dbReference type="STRING" id="554155.C5FXW7"/>
<dbReference type="InterPro" id="IPR001242">
    <property type="entry name" value="Condensation_dom"/>
</dbReference>
<dbReference type="GO" id="GO:0005737">
    <property type="term" value="C:cytoplasm"/>
    <property type="evidence" value="ECO:0007669"/>
    <property type="project" value="TreeGrafter"/>
</dbReference>
<evidence type="ECO:0000259" key="4">
    <source>
        <dbReference type="PROSITE" id="PS50075"/>
    </source>
</evidence>
<dbReference type="InterPro" id="IPR023213">
    <property type="entry name" value="CAT-like_dom_sf"/>
</dbReference>
<dbReference type="Pfam" id="PF00668">
    <property type="entry name" value="Condensation"/>
    <property type="match status" value="2"/>
</dbReference>
<dbReference type="GO" id="GO:0043041">
    <property type="term" value="P:amino acid activation for nonribosomal peptide biosynthetic process"/>
    <property type="evidence" value="ECO:0007669"/>
    <property type="project" value="TreeGrafter"/>
</dbReference>
<dbReference type="SUPFAM" id="SSF56801">
    <property type="entry name" value="Acetyl-CoA synthetase-like"/>
    <property type="match status" value="2"/>
</dbReference>
<dbReference type="Gene3D" id="3.40.50.12780">
    <property type="entry name" value="N-terminal domain of ligase-like"/>
    <property type="match status" value="1"/>
</dbReference>
<dbReference type="OrthoDB" id="416786at2759"/>
<evidence type="ECO:0000256" key="2">
    <source>
        <dbReference type="ARBA" id="ARBA00022553"/>
    </source>
</evidence>
<dbReference type="eggNOG" id="KOG1178">
    <property type="taxonomic scope" value="Eukaryota"/>
</dbReference>
<dbReference type="Pfam" id="PF00550">
    <property type="entry name" value="PP-binding"/>
    <property type="match status" value="1"/>
</dbReference>
<dbReference type="PANTHER" id="PTHR45527:SF1">
    <property type="entry name" value="FATTY ACID SYNTHASE"/>
    <property type="match status" value="1"/>
</dbReference>
<dbReference type="VEuPathDB" id="FungiDB:MCYG_07184"/>
<dbReference type="Gene3D" id="1.10.1200.10">
    <property type="entry name" value="ACP-like"/>
    <property type="match status" value="1"/>
</dbReference>
<dbReference type="InterPro" id="IPR020845">
    <property type="entry name" value="AMP-binding_CS"/>
</dbReference>
<dbReference type="Gene3D" id="3.30.559.10">
    <property type="entry name" value="Chloramphenicol acetyltransferase-like domain"/>
    <property type="match status" value="1"/>
</dbReference>
<dbReference type="InterPro" id="IPR036736">
    <property type="entry name" value="ACP-like_sf"/>
</dbReference>
<dbReference type="Gene3D" id="3.30.559.30">
    <property type="entry name" value="Nonribosomal peptide synthetase, condensation domain"/>
    <property type="match status" value="2"/>
</dbReference>
<evidence type="ECO:0000256" key="3">
    <source>
        <dbReference type="ARBA" id="ARBA00022598"/>
    </source>
</evidence>
<reference evidence="6" key="1">
    <citation type="journal article" date="2012" name="MBio">
        <title>Comparative genome analysis of Trichophyton rubrum and related dermatophytes reveals candidate genes involved in infection.</title>
        <authorList>
            <person name="Martinez D.A."/>
            <person name="Oliver B.G."/>
            <person name="Graeser Y."/>
            <person name="Goldberg J.M."/>
            <person name="Li W."/>
            <person name="Martinez-Rossi N.M."/>
            <person name="Monod M."/>
            <person name="Shelest E."/>
            <person name="Barton R.C."/>
            <person name="Birch E."/>
            <person name="Brakhage A.A."/>
            <person name="Chen Z."/>
            <person name="Gurr S.J."/>
            <person name="Heiman D."/>
            <person name="Heitman J."/>
            <person name="Kosti I."/>
            <person name="Rossi A."/>
            <person name="Saif S."/>
            <person name="Samalova M."/>
            <person name="Saunders C.W."/>
            <person name="Shea T."/>
            <person name="Summerbell R.C."/>
            <person name="Xu J."/>
            <person name="Young S."/>
            <person name="Zeng Q."/>
            <person name="Birren B.W."/>
            <person name="Cuomo C.A."/>
            <person name="White T.C."/>
        </authorList>
    </citation>
    <scope>NUCLEOTIDE SEQUENCE [LARGE SCALE GENOMIC DNA]</scope>
    <source>
        <strain evidence="6">ATCC MYA-4605 / CBS 113480</strain>
    </source>
</reference>
<dbReference type="GeneID" id="9225394"/>
<keyword evidence="2" id="KW-0597">Phosphoprotein</keyword>
<protein>
    <submittedName>
        <fullName evidence="5">Nonribosomal peptide synthetase</fullName>
    </submittedName>
</protein>
<name>C5FXW7_ARTOC</name>
<evidence type="ECO:0000313" key="6">
    <source>
        <dbReference type="Proteomes" id="UP000002035"/>
    </source>
</evidence>
<dbReference type="InterPro" id="IPR006162">
    <property type="entry name" value="Ppantetheine_attach_site"/>
</dbReference>
<dbReference type="SUPFAM" id="SSF52777">
    <property type="entry name" value="CoA-dependent acyltransferases"/>
    <property type="match status" value="2"/>
</dbReference>
<dbReference type="Pfam" id="PF00501">
    <property type="entry name" value="AMP-binding"/>
    <property type="match status" value="1"/>
</dbReference>
<dbReference type="Proteomes" id="UP000002035">
    <property type="component" value="Unassembled WGS sequence"/>
</dbReference>
<gene>
    <name evidence="5" type="ORF">MCYG_07184</name>
</gene>
<feature type="domain" description="Carrier" evidence="4">
    <location>
        <begin position="855"/>
        <end position="937"/>
    </location>
</feature>
<dbReference type="GO" id="GO:0016874">
    <property type="term" value="F:ligase activity"/>
    <property type="evidence" value="ECO:0007669"/>
    <property type="project" value="UniProtKB-KW"/>
</dbReference>
<dbReference type="InterPro" id="IPR042099">
    <property type="entry name" value="ANL_N_sf"/>
</dbReference>
<dbReference type="AlphaFoldDB" id="C5FXW7"/>
<dbReference type="PROSITE" id="PS00012">
    <property type="entry name" value="PHOSPHOPANTETHEINE"/>
    <property type="match status" value="1"/>
</dbReference>
<dbReference type="GO" id="GO:0031177">
    <property type="term" value="F:phosphopantetheine binding"/>
    <property type="evidence" value="ECO:0007669"/>
    <property type="project" value="TreeGrafter"/>
</dbReference>
<proteinExistence type="predicted"/>
<dbReference type="RefSeq" id="XP_002843401.1">
    <property type="nucleotide sequence ID" value="XM_002843355.1"/>
</dbReference>
<accession>C5FXW7</accession>
<keyword evidence="6" id="KW-1185">Reference proteome</keyword>
<dbReference type="HOGENOM" id="CLU_308341_0_0_1"/>
<organism evidence="5 6">
    <name type="scientific">Arthroderma otae (strain ATCC MYA-4605 / CBS 113480)</name>
    <name type="common">Microsporum canis</name>
    <dbReference type="NCBI Taxonomy" id="554155"/>
    <lineage>
        <taxon>Eukaryota</taxon>
        <taxon>Fungi</taxon>
        <taxon>Dikarya</taxon>
        <taxon>Ascomycota</taxon>
        <taxon>Pezizomycotina</taxon>
        <taxon>Eurotiomycetes</taxon>
        <taxon>Eurotiomycetidae</taxon>
        <taxon>Onygenales</taxon>
        <taxon>Arthrodermataceae</taxon>
        <taxon>Microsporum</taxon>
    </lineage>
</organism>
<evidence type="ECO:0000313" key="5">
    <source>
        <dbReference type="EMBL" id="EEQ34365.1"/>
    </source>
</evidence>
<dbReference type="SUPFAM" id="SSF47336">
    <property type="entry name" value="ACP-like"/>
    <property type="match status" value="1"/>
</dbReference>
<sequence length="957" mass="108331">MPFLTDENNVAIEGHSGGWDFDAGGEEDVYEQIATSLTCRPGKDTGSYQPRVLEPISNKSFSLTSDTDMKRFRSAVENMISSTAILRTWIVQCDGVGLLQADQANSLEDHLEKAMMENWGNGDRLVRYTIINSENTPGWFVWTVHHALYDGWSFKMMAETVASMYLGCDIEKALQYKDFVKHIMMKNSNGDKAYWKPSRHPGDEGHVVTNILEVWRRVGNDVGRSSYAITIQCFLNRDYIRITAAFDASIQETWLVEKMLAYFSFVAQELAKTNMSHTVAQIVHRRKNVYITWFRPCAKTRLLPSADPSDALMVLLFTSGSTGLPKGTIITHSSFTTAINHHGKVFGICSGERVYDFASYSFDIAWFNALKSLSHGACLCIPSEHERKNDLEGSILRSKATVIFITPSVARLLKAHNLPCIKCVALGGEPQKPWQTYHNVDSIPSDAKTDFWRQQFFNLKAVQFPALPSPNFRSSPDNVMHYEIPEIVWSGRSFTPSTMIRAVWAILIAQYMNVQEALFGVITSGRQAAVRDINHIMGPTIATVPVRVMINWETSLQAFLSQIQKQATEMISFEQTGLQNIQHISDDVRRGCQFQSLLLVKSDVEVKRNPESSLFYQRPILNLHKSENATVDTFSTYSIVLECQIEDRGLDLRLIFDLTIIKQQNMERLVQQFEHLLRHASSLVSHLETITFHDIQNIWEWNKIPPALLDRSSIADISHNYYRSYYREYWCVKPATPKVYWVLDMNKNQLAAIGAVGELWLEVSPVNGMLMAQVKNAEAESVDDPVWLLQGASVDLPGRQGRIYRTGDLVKYNQDGSLSFMGQRETQVDRKDMLIPSPSCPQENALVSVSQNLRVPQTHLQKQIQSLWSRIFNIPTNSISLDDHFMRFGGDSVKTMRLAALAQNEGISLSVANILRPQEGQSDARRAEWMARMARTQTSGIVFCAEDARLLDVSRTS</sequence>
<dbReference type="PROSITE" id="PS00455">
    <property type="entry name" value="AMP_BINDING"/>
    <property type="match status" value="1"/>
</dbReference>
<keyword evidence="1" id="KW-0596">Phosphopantetheine</keyword>